<dbReference type="InterPro" id="IPR029058">
    <property type="entry name" value="AB_hydrolase_fold"/>
</dbReference>
<dbReference type="PANTHER" id="PTHR43798:SF33">
    <property type="entry name" value="HYDROLASE, PUTATIVE (AFU_ORTHOLOGUE AFUA_2G14860)-RELATED"/>
    <property type="match status" value="1"/>
</dbReference>
<comment type="caution">
    <text evidence="2">The sequence shown here is derived from an EMBL/GenBank/DDBJ whole genome shotgun (WGS) entry which is preliminary data.</text>
</comment>
<dbReference type="SUPFAM" id="SSF53474">
    <property type="entry name" value="alpha/beta-Hydrolases"/>
    <property type="match status" value="1"/>
</dbReference>
<keyword evidence="2" id="KW-0378">Hydrolase</keyword>
<dbReference type="GO" id="GO:0016787">
    <property type="term" value="F:hydrolase activity"/>
    <property type="evidence" value="ECO:0007669"/>
    <property type="project" value="UniProtKB-KW"/>
</dbReference>
<dbReference type="InterPro" id="IPR000073">
    <property type="entry name" value="AB_hydrolase_1"/>
</dbReference>
<dbReference type="GO" id="GO:0016020">
    <property type="term" value="C:membrane"/>
    <property type="evidence" value="ECO:0007669"/>
    <property type="project" value="TreeGrafter"/>
</dbReference>
<name>L1L3M1_9ACTN</name>
<evidence type="ECO:0000313" key="3">
    <source>
        <dbReference type="Proteomes" id="UP000010411"/>
    </source>
</evidence>
<accession>L1L3M1</accession>
<dbReference type="PRINTS" id="PR00111">
    <property type="entry name" value="ABHYDROLASE"/>
</dbReference>
<organism evidence="2 3">
    <name type="scientific">Streptomyces ipomoeae 91-03</name>
    <dbReference type="NCBI Taxonomy" id="698759"/>
    <lineage>
        <taxon>Bacteria</taxon>
        <taxon>Bacillati</taxon>
        <taxon>Actinomycetota</taxon>
        <taxon>Actinomycetes</taxon>
        <taxon>Kitasatosporales</taxon>
        <taxon>Streptomycetaceae</taxon>
        <taxon>Streptomyces</taxon>
    </lineage>
</organism>
<feature type="non-terminal residue" evidence="2">
    <location>
        <position position="1"/>
    </location>
</feature>
<protein>
    <submittedName>
        <fullName evidence="2">Hydrolase, alpha/beta domain protein</fullName>
    </submittedName>
</protein>
<dbReference type="PANTHER" id="PTHR43798">
    <property type="entry name" value="MONOACYLGLYCEROL LIPASE"/>
    <property type="match status" value="1"/>
</dbReference>
<dbReference type="Proteomes" id="UP000010411">
    <property type="component" value="Unassembled WGS sequence"/>
</dbReference>
<evidence type="ECO:0000313" key="2">
    <source>
        <dbReference type="EMBL" id="EKX67213.1"/>
    </source>
</evidence>
<reference evidence="2 3" key="1">
    <citation type="submission" date="2012-11" db="EMBL/GenBank/DDBJ databases">
        <authorList>
            <person name="Huguet-Tapia J.C."/>
            <person name="Durkin A.S."/>
            <person name="Pettis G.S."/>
            <person name="Badger J.H."/>
        </authorList>
    </citation>
    <scope>NUCLEOTIDE SEQUENCE [LARGE SCALE GENOMIC DNA]</scope>
    <source>
        <strain evidence="2 3">91-03</strain>
    </source>
</reference>
<dbReference type="AlphaFoldDB" id="L1L3M1"/>
<dbReference type="EMBL" id="AEJC01000164">
    <property type="protein sequence ID" value="EKX67213.1"/>
    <property type="molecule type" value="Genomic_DNA"/>
</dbReference>
<dbReference type="Gene3D" id="3.40.50.1820">
    <property type="entry name" value="alpha/beta hydrolase"/>
    <property type="match status" value="1"/>
</dbReference>
<dbReference type="InterPro" id="IPR050266">
    <property type="entry name" value="AB_hydrolase_sf"/>
</dbReference>
<gene>
    <name evidence="2" type="ORF">STRIP9103_01059</name>
</gene>
<keyword evidence="3" id="KW-1185">Reference proteome</keyword>
<sequence>SVRRAPPTSATTRGSAPRCSASDHATYLFGRPPMTLPDRVRLFHTSLGRVDAPALLLVHGWGGDGREWSPHAEVLADRFRVLVPDLRGHGRSEVPDEGNTPVEMAGDLAALIEAEGVAPVVAVGHSMGGQVVNLLAVHHPDSVRSVIALDPAHGAHGAEVEQIPARLAAYEKRGAREAADFVAGAFSPQAPPGLRTAHIRTMLGTPDHVIAQSYAGMYTDPGAVGIRPHSEAYLRRRPHPALTVWTSAEAAAWERGSLRVPGSRVEHWPDSGHYVHEEHPRRTIELIDGWAGTAGGH</sequence>
<feature type="domain" description="AB hydrolase-1" evidence="1">
    <location>
        <begin position="53"/>
        <end position="169"/>
    </location>
</feature>
<dbReference type="Pfam" id="PF00561">
    <property type="entry name" value="Abhydrolase_1"/>
    <property type="match status" value="1"/>
</dbReference>
<evidence type="ECO:0000259" key="1">
    <source>
        <dbReference type="Pfam" id="PF00561"/>
    </source>
</evidence>
<proteinExistence type="predicted"/>
<dbReference type="PATRIC" id="fig|698759.3.peg.2225"/>